<dbReference type="AlphaFoldDB" id="A0A9W4WG64"/>
<reference evidence="1" key="1">
    <citation type="submission" date="2022-08" db="EMBL/GenBank/DDBJ databases">
        <authorList>
            <person name="Giroux E."/>
            <person name="Giroux E."/>
        </authorList>
    </citation>
    <scope>NUCLEOTIDE SEQUENCE</scope>
    <source>
        <strain evidence="1">H1091258</strain>
    </source>
</reference>
<name>A0A9W4WG64_9PEZI</name>
<protein>
    <submittedName>
        <fullName evidence="1">Uncharacterized protein</fullName>
    </submittedName>
</protein>
<sequence>MLGGPSAIIITFKPCPIIYTRTGPSYVAALSRRSRSSLIIMIFSETYYYSLYFIPKRCIGGGTPRGIGREGSEDPHRVLRSVVLLIWRDISV</sequence>
<organism evidence="1 2">
    <name type="scientific">Colletotrichum noveboracense</name>
    <dbReference type="NCBI Taxonomy" id="2664923"/>
    <lineage>
        <taxon>Eukaryota</taxon>
        <taxon>Fungi</taxon>
        <taxon>Dikarya</taxon>
        <taxon>Ascomycota</taxon>
        <taxon>Pezizomycotina</taxon>
        <taxon>Sordariomycetes</taxon>
        <taxon>Hypocreomycetidae</taxon>
        <taxon>Glomerellales</taxon>
        <taxon>Glomerellaceae</taxon>
        <taxon>Colletotrichum</taxon>
        <taxon>Colletotrichum gloeosporioides species complex</taxon>
    </lineage>
</organism>
<keyword evidence="2" id="KW-1185">Reference proteome</keyword>
<dbReference type="Proteomes" id="UP001152533">
    <property type="component" value="Unassembled WGS sequence"/>
</dbReference>
<dbReference type="EMBL" id="CAMGZC010000960">
    <property type="protein sequence ID" value="CAI0650909.1"/>
    <property type="molecule type" value="Genomic_DNA"/>
</dbReference>
<accession>A0A9W4WG64</accession>
<gene>
    <name evidence="1" type="ORF">CGXH109_LOCUS100786</name>
</gene>
<proteinExistence type="predicted"/>
<evidence type="ECO:0000313" key="1">
    <source>
        <dbReference type="EMBL" id="CAI0650909.1"/>
    </source>
</evidence>
<evidence type="ECO:0000313" key="2">
    <source>
        <dbReference type="Proteomes" id="UP001152533"/>
    </source>
</evidence>
<comment type="caution">
    <text evidence="1">The sequence shown here is derived from an EMBL/GenBank/DDBJ whole genome shotgun (WGS) entry which is preliminary data.</text>
</comment>